<comment type="caution">
    <text evidence="3">The sequence shown here is derived from an EMBL/GenBank/DDBJ whole genome shotgun (WGS) entry which is preliminary data.</text>
</comment>
<evidence type="ECO:0000313" key="4">
    <source>
        <dbReference type="Proteomes" id="UP000034107"/>
    </source>
</evidence>
<protein>
    <recommendedName>
        <fullName evidence="5">Glycosyltransferase family 1 protein</fullName>
    </recommendedName>
</protein>
<dbReference type="InterPro" id="IPR001296">
    <property type="entry name" value="Glyco_trans_1"/>
</dbReference>
<accession>A0A0G1QVW9</accession>
<feature type="domain" description="Glycosyl transferase family 1" evidence="1">
    <location>
        <begin position="191"/>
        <end position="359"/>
    </location>
</feature>
<dbReference type="PANTHER" id="PTHR12526:SF630">
    <property type="entry name" value="GLYCOSYLTRANSFERASE"/>
    <property type="match status" value="1"/>
</dbReference>
<sequence>MRIALVYDAIYPYVKGGAEKRLYDLGRELVKRGHEVHLYGMKFWKGSDTIIIDGLTLHGLCPAIPLYTKSGRRSIWEAFYFGWHCIKLIGEDFEVLDCQSFPYFSLISCKLVCLIKRKPLIATWIEGWGWDYWRSYLGYLGILGYWVERLAVFLPDRIISISLHTSEKLKRLGARQKIETIPVGVDLDLINKSTPSSKKSDVIFLGRLLNFKNVDILLSALKEVKAKYPSLRCFIIGDGPERENLESLVRRLGLTENVKFFGFVTDQTKVFALLKSSKIFVLPSSREGFGLCLIEANACGLPVITVDRLDNAAGELVVIKKNGFVVELTAEAISEKILHLLKNPKDLSEMKKHSIENAKRFEWSGIIDKIEQVYR</sequence>
<name>A0A0G1QVW9_9BACT</name>
<organism evidence="3 4">
    <name type="scientific">Candidatus Nomurabacteria bacterium GW2011_GWA1_46_11</name>
    <dbReference type="NCBI Taxonomy" id="1618732"/>
    <lineage>
        <taxon>Bacteria</taxon>
        <taxon>Candidatus Nomuraibacteriota</taxon>
    </lineage>
</organism>
<dbReference type="Proteomes" id="UP000034107">
    <property type="component" value="Unassembled WGS sequence"/>
</dbReference>
<dbReference type="InterPro" id="IPR028098">
    <property type="entry name" value="Glyco_trans_4-like_N"/>
</dbReference>
<dbReference type="Pfam" id="PF13439">
    <property type="entry name" value="Glyco_transf_4"/>
    <property type="match status" value="1"/>
</dbReference>
<evidence type="ECO:0000259" key="2">
    <source>
        <dbReference type="Pfam" id="PF13439"/>
    </source>
</evidence>
<dbReference type="GO" id="GO:0016757">
    <property type="term" value="F:glycosyltransferase activity"/>
    <property type="evidence" value="ECO:0007669"/>
    <property type="project" value="InterPro"/>
</dbReference>
<reference evidence="3 4" key="1">
    <citation type="journal article" date="2015" name="Nature">
        <title>rRNA introns, odd ribosomes, and small enigmatic genomes across a large radiation of phyla.</title>
        <authorList>
            <person name="Brown C.T."/>
            <person name="Hug L.A."/>
            <person name="Thomas B.C."/>
            <person name="Sharon I."/>
            <person name="Castelle C.J."/>
            <person name="Singh A."/>
            <person name="Wilkins M.J."/>
            <person name="Williams K.H."/>
            <person name="Banfield J.F."/>
        </authorList>
    </citation>
    <scope>NUCLEOTIDE SEQUENCE [LARGE SCALE GENOMIC DNA]</scope>
</reference>
<evidence type="ECO:0000313" key="3">
    <source>
        <dbReference type="EMBL" id="KKU21963.1"/>
    </source>
</evidence>
<dbReference type="EMBL" id="LCLS01000008">
    <property type="protein sequence ID" value="KKU21963.1"/>
    <property type="molecule type" value="Genomic_DNA"/>
</dbReference>
<dbReference type="Gene3D" id="3.40.50.2000">
    <property type="entry name" value="Glycogen Phosphorylase B"/>
    <property type="match status" value="2"/>
</dbReference>
<evidence type="ECO:0008006" key="5">
    <source>
        <dbReference type="Google" id="ProtNLM"/>
    </source>
</evidence>
<evidence type="ECO:0000259" key="1">
    <source>
        <dbReference type="Pfam" id="PF00534"/>
    </source>
</evidence>
<feature type="domain" description="Glycosyltransferase subfamily 4-like N-terminal" evidence="2">
    <location>
        <begin position="16"/>
        <end position="188"/>
    </location>
</feature>
<dbReference type="Pfam" id="PF00534">
    <property type="entry name" value="Glycos_transf_1"/>
    <property type="match status" value="1"/>
</dbReference>
<proteinExistence type="predicted"/>
<gene>
    <name evidence="3" type="ORF">UX31_C0008G0005</name>
</gene>
<dbReference type="SUPFAM" id="SSF53756">
    <property type="entry name" value="UDP-Glycosyltransferase/glycogen phosphorylase"/>
    <property type="match status" value="1"/>
</dbReference>
<dbReference type="PANTHER" id="PTHR12526">
    <property type="entry name" value="GLYCOSYLTRANSFERASE"/>
    <property type="match status" value="1"/>
</dbReference>
<dbReference type="AlphaFoldDB" id="A0A0G1QVW9"/>
<dbReference type="CDD" id="cd03801">
    <property type="entry name" value="GT4_PimA-like"/>
    <property type="match status" value="1"/>
</dbReference>